<dbReference type="Proteomes" id="UP001457282">
    <property type="component" value="Unassembled WGS sequence"/>
</dbReference>
<gene>
    <name evidence="1" type="ORF">M0R45_004548</name>
</gene>
<reference evidence="1 2" key="1">
    <citation type="journal article" date="2023" name="G3 (Bethesda)">
        <title>A chromosome-length genome assembly and annotation of blackberry (Rubus argutus, cv. 'Hillquist').</title>
        <authorList>
            <person name="Bruna T."/>
            <person name="Aryal R."/>
            <person name="Dudchenko O."/>
            <person name="Sargent D.J."/>
            <person name="Mead D."/>
            <person name="Buti M."/>
            <person name="Cavallini A."/>
            <person name="Hytonen T."/>
            <person name="Andres J."/>
            <person name="Pham M."/>
            <person name="Weisz D."/>
            <person name="Mascagni F."/>
            <person name="Usai G."/>
            <person name="Natali L."/>
            <person name="Bassil N."/>
            <person name="Fernandez G.E."/>
            <person name="Lomsadze A."/>
            <person name="Armour M."/>
            <person name="Olukolu B."/>
            <person name="Poorten T."/>
            <person name="Britton C."/>
            <person name="Davik J."/>
            <person name="Ashrafi H."/>
            <person name="Aiden E.L."/>
            <person name="Borodovsky M."/>
            <person name="Worthington M."/>
        </authorList>
    </citation>
    <scope>NUCLEOTIDE SEQUENCE [LARGE SCALE GENOMIC DNA]</scope>
    <source>
        <strain evidence="1">PI 553951</strain>
    </source>
</reference>
<evidence type="ECO:0000313" key="1">
    <source>
        <dbReference type="EMBL" id="KAK9948997.1"/>
    </source>
</evidence>
<dbReference type="EMBL" id="JBEDUW010000001">
    <property type="protein sequence ID" value="KAK9948997.1"/>
    <property type="molecule type" value="Genomic_DNA"/>
</dbReference>
<evidence type="ECO:0000313" key="2">
    <source>
        <dbReference type="Proteomes" id="UP001457282"/>
    </source>
</evidence>
<dbReference type="AlphaFoldDB" id="A0AAW1YKH2"/>
<organism evidence="1 2">
    <name type="scientific">Rubus argutus</name>
    <name type="common">Southern blackberry</name>
    <dbReference type="NCBI Taxonomy" id="59490"/>
    <lineage>
        <taxon>Eukaryota</taxon>
        <taxon>Viridiplantae</taxon>
        <taxon>Streptophyta</taxon>
        <taxon>Embryophyta</taxon>
        <taxon>Tracheophyta</taxon>
        <taxon>Spermatophyta</taxon>
        <taxon>Magnoliopsida</taxon>
        <taxon>eudicotyledons</taxon>
        <taxon>Gunneridae</taxon>
        <taxon>Pentapetalae</taxon>
        <taxon>rosids</taxon>
        <taxon>fabids</taxon>
        <taxon>Rosales</taxon>
        <taxon>Rosaceae</taxon>
        <taxon>Rosoideae</taxon>
        <taxon>Rosoideae incertae sedis</taxon>
        <taxon>Rubus</taxon>
    </lineage>
</organism>
<protein>
    <submittedName>
        <fullName evidence="1">Uncharacterized protein</fullName>
    </submittedName>
</protein>
<proteinExistence type="predicted"/>
<keyword evidence="2" id="KW-1185">Reference proteome</keyword>
<comment type="caution">
    <text evidence="1">The sequence shown here is derived from an EMBL/GenBank/DDBJ whole genome shotgun (WGS) entry which is preliminary data.</text>
</comment>
<sequence>MYGSRVGITLPPKLDDDNNWRGLVKCSRFSGDDQCLTTSPVKLFCHLGAKDYCSIAWILSPCVPSLKRNSSHCAHPGKFIWLTNIPRVLLTEFNMVSDVEARIHINCPCLTADKCEADQNVRLCQQWTSRELPTLQGHVMDFDRDLIYNATFPSKEIPEWFGKPPSCSDKNWIGLALCALHSEPLNFRGNKSYHFDWCLRTGNNGLTSRHHYQMTNEEYSQSIEPYDPCGGCIWLSYLPRRWFLPQLNGESVIVALYDEKSRSNWGSYRLYCTFNQLIKTQIEFVMYRSRIKCRDKDKLVNEVRSQVLLL</sequence>
<name>A0AAW1YKH2_RUBAR</name>
<accession>A0AAW1YKH2</accession>